<dbReference type="OrthoDB" id="5243140at2"/>
<dbReference type="EMBL" id="VKLS01000289">
    <property type="protein sequence ID" value="TSB36041.1"/>
    <property type="molecule type" value="Genomic_DNA"/>
</dbReference>
<dbReference type="Gene3D" id="3.40.710.10">
    <property type="entry name" value="DD-peptidase/beta-lactamase superfamily"/>
    <property type="match status" value="1"/>
</dbReference>
<organism evidence="2 3">
    <name type="scientific">Streptomyces benahoarensis</name>
    <dbReference type="NCBI Taxonomy" id="2595054"/>
    <lineage>
        <taxon>Bacteria</taxon>
        <taxon>Bacillati</taxon>
        <taxon>Actinomycetota</taxon>
        <taxon>Actinomycetes</taxon>
        <taxon>Kitasatosporales</taxon>
        <taxon>Streptomycetaceae</taxon>
        <taxon>Streptomyces</taxon>
    </lineage>
</organism>
<dbReference type="GO" id="GO:0008800">
    <property type="term" value="F:beta-lactamase activity"/>
    <property type="evidence" value="ECO:0007669"/>
    <property type="project" value="InterPro"/>
</dbReference>
<dbReference type="PANTHER" id="PTHR35333:SF3">
    <property type="entry name" value="BETA-LACTAMASE-TYPE TRANSPEPTIDASE FOLD CONTAINING PROTEIN"/>
    <property type="match status" value="1"/>
</dbReference>
<dbReference type="InterPro" id="IPR000871">
    <property type="entry name" value="Beta-lactam_class-A"/>
</dbReference>
<dbReference type="GO" id="GO:0046677">
    <property type="term" value="P:response to antibiotic"/>
    <property type="evidence" value="ECO:0007669"/>
    <property type="project" value="InterPro"/>
</dbReference>
<proteinExistence type="predicted"/>
<evidence type="ECO:0000313" key="3">
    <source>
        <dbReference type="Proteomes" id="UP000320888"/>
    </source>
</evidence>
<dbReference type="InterPro" id="IPR012338">
    <property type="entry name" value="Beta-lactam/transpept-like"/>
</dbReference>
<name>A0A553Z3L7_9ACTN</name>
<evidence type="ECO:0000313" key="2">
    <source>
        <dbReference type="EMBL" id="TSB36041.1"/>
    </source>
</evidence>
<dbReference type="SUPFAM" id="SSF56601">
    <property type="entry name" value="beta-lactamase/transpeptidase-like"/>
    <property type="match status" value="1"/>
</dbReference>
<keyword evidence="3" id="KW-1185">Reference proteome</keyword>
<dbReference type="GO" id="GO:0030655">
    <property type="term" value="P:beta-lactam antibiotic catabolic process"/>
    <property type="evidence" value="ECO:0007669"/>
    <property type="project" value="InterPro"/>
</dbReference>
<dbReference type="Proteomes" id="UP000320888">
    <property type="component" value="Unassembled WGS sequence"/>
</dbReference>
<comment type="caution">
    <text evidence="2">The sequence shown here is derived from an EMBL/GenBank/DDBJ whole genome shotgun (WGS) entry which is preliminary data.</text>
</comment>
<dbReference type="InterPro" id="IPR045155">
    <property type="entry name" value="Beta-lactam_cat"/>
</dbReference>
<dbReference type="PANTHER" id="PTHR35333">
    <property type="entry name" value="BETA-LACTAMASE"/>
    <property type="match status" value="1"/>
</dbReference>
<keyword evidence="2" id="KW-0378">Hydrolase</keyword>
<reference evidence="2 3" key="1">
    <citation type="submission" date="2019-07" db="EMBL/GenBank/DDBJ databases">
        <title>Draft genome for Streptomyces benahoarensis MZ03-48.</title>
        <authorList>
            <person name="Gonzalez-Pimentel J.L."/>
        </authorList>
    </citation>
    <scope>NUCLEOTIDE SEQUENCE [LARGE SCALE GENOMIC DNA]</scope>
    <source>
        <strain evidence="2 3">MZ03-48</strain>
    </source>
</reference>
<accession>A0A553Z3L7</accession>
<protein>
    <submittedName>
        <fullName evidence="2">Serine hydrolase</fullName>
    </submittedName>
</protein>
<evidence type="ECO:0000259" key="1">
    <source>
        <dbReference type="Pfam" id="PF13354"/>
    </source>
</evidence>
<sequence length="268" mass="29150">MASLALYDRTTATTCTYGAHKRYDSASTVKPIVLGALLLAGKGNLTAKEAELARKMIVNSDNAATTTLWRKLSDTSNPQKPNPVAIQRFLNAAGMRDTVLDRTGNWGLTQISAADQITLLKLFTGRGNAVLSHASRAYALRLMHAVEKDQRWGTPAGAPDTSTIQVKNGWLQRSQNGPRDPFDRGDWKVNSLGAFTGGRYDYGLAVLTENNRVPKGRPATDGWYYGIDTIEQVSRAAHHALYPDRSPSHGYTPPRPGRAAVKQAMTVG</sequence>
<dbReference type="AlphaFoldDB" id="A0A553Z3L7"/>
<dbReference type="Pfam" id="PF13354">
    <property type="entry name" value="Beta-lactamase2"/>
    <property type="match status" value="1"/>
</dbReference>
<feature type="domain" description="Beta-lactamase class A catalytic" evidence="1">
    <location>
        <begin position="50"/>
        <end position="175"/>
    </location>
</feature>
<gene>
    <name evidence="2" type="ORF">FNZ23_20305</name>
</gene>